<dbReference type="Gene3D" id="1.10.3720.10">
    <property type="entry name" value="MetI-like"/>
    <property type="match status" value="1"/>
</dbReference>
<keyword evidence="4 7" id="KW-0812">Transmembrane</keyword>
<keyword evidence="5 7" id="KW-1133">Transmembrane helix</keyword>
<feature type="domain" description="ABC transmembrane type-1" evidence="8">
    <location>
        <begin position="77"/>
        <end position="289"/>
    </location>
</feature>
<comment type="caution">
    <text evidence="9">The sequence shown here is derived from an EMBL/GenBank/DDBJ whole genome shotgun (WGS) entry which is preliminary data.</text>
</comment>
<dbReference type="PROSITE" id="PS50928">
    <property type="entry name" value="ABC_TM1"/>
    <property type="match status" value="1"/>
</dbReference>
<dbReference type="PANTHER" id="PTHR30193:SF44">
    <property type="entry name" value="LACTOSE TRANSPORT SYSTEM PERMEASE PROTEIN LACF"/>
    <property type="match status" value="1"/>
</dbReference>
<dbReference type="InterPro" id="IPR051393">
    <property type="entry name" value="ABC_transporter_permease"/>
</dbReference>
<dbReference type="Proteomes" id="UP000014155">
    <property type="component" value="Unassembled WGS sequence"/>
</dbReference>
<evidence type="ECO:0000256" key="4">
    <source>
        <dbReference type="ARBA" id="ARBA00022692"/>
    </source>
</evidence>
<feature type="transmembrane region" description="Helical" evidence="7">
    <location>
        <begin position="20"/>
        <end position="39"/>
    </location>
</feature>
<feature type="transmembrane region" description="Helical" evidence="7">
    <location>
        <begin position="268"/>
        <end position="288"/>
    </location>
</feature>
<feature type="transmembrane region" description="Helical" evidence="7">
    <location>
        <begin position="114"/>
        <end position="131"/>
    </location>
</feature>
<dbReference type="EMBL" id="AORV01000065">
    <property type="protein sequence ID" value="EMS69540.1"/>
    <property type="molecule type" value="Genomic_DNA"/>
</dbReference>
<proteinExistence type="inferred from homology"/>
<keyword evidence="10" id="KW-1185">Reference proteome</keyword>
<reference evidence="9 10" key="1">
    <citation type="journal article" date="2013" name="Genome Announc.">
        <title>Draft Genome Sequence of the Cellulolytic, Mesophilic, Anaerobic Bacterium Clostridium termitidis Strain CT1112 (DSM 5398).</title>
        <authorList>
            <person name="Lal S."/>
            <person name="Ramachandran U."/>
            <person name="Zhang X."/>
            <person name="Munir R."/>
            <person name="Sparling R."/>
            <person name="Levin D.B."/>
        </authorList>
    </citation>
    <scope>NUCLEOTIDE SEQUENCE [LARGE SCALE GENOMIC DNA]</scope>
    <source>
        <strain evidence="9 10">CT1112</strain>
    </source>
</reference>
<dbReference type="GO" id="GO:0005886">
    <property type="term" value="C:plasma membrane"/>
    <property type="evidence" value="ECO:0007669"/>
    <property type="project" value="UniProtKB-SubCell"/>
</dbReference>
<accession>S0FFC8</accession>
<dbReference type="PATRIC" id="fig|1195236.3.peg.5094"/>
<comment type="similarity">
    <text evidence="7">Belongs to the binding-protein-dependent transport system permease family.</text>
</comment>
<evidence type="ECO:0000256" key="1">
    <source>
        <dbReference type="ARBA" id="ARBA00004651"/>
    </source>
</evidence>
<evidence type="ECO:0000256" key="6">
    <source>
        <dbReference type="ARBA" id="ARBA00023136"/>
    </source>
</evidence>
<keyword evidence="2 7" id="KW-0813">Transport</keyword>
<keyword evidence="3" id="KW-1003">Cell membrane</keyword>
<dbReference type="SUPFAM" id="SSF161098">
    <property type="entry name" value="MetI-like"/>
    <property type="match status" value="1"/>
</dbReference>
<evidence type="ECO:0000256" key="2">
    <source>
        <dbReference type="ARBA" id="ARBA00022448"/>
    </source>
</evidence>
<evidence type="ECO:0000313" key="9">
    <source>
        <dbReference type="EMBL" id="EMS69540.1"/>
    </source>
</evidence>
<dbReference type="GO" id="GO:0055085">
    <property type="term" value="P:transmembrane transport"/>
    <property type="evidence" value="ECO:0007669"/>
    <property type="project" value="InterPro"/>
</dbReference>
<sequence>MTNLNNRRIGKTVMENFQGYLFILPALVIIGVFFIYPAIELFSLAYTDYNLMSGKMSFVGFANFKALPDNGDFLNSLVVTFKLALFIVPVQTIISMIMAVFVNQKLQGMKLFRTIYFIPAITSFVAVAIMWKQIYNPTFGLANSVLSLLNLGPFQFLSSKSQALIAVGITCIWKSWGYFMVIFISGLQEIPREVQEASYIDGANNIQRFFHITIPMLRKVTIFVVIITTMDAIKLFIPSFTMTAGGPLGSTDTAVHYIWRQAFRLQQVGPATAMSTVLFLIIIIITFLQFKIDGRNNEEGR</sequence>
<dbReference type="Pfam" id="PF00528">
    <property type="entry name" value="BPD_transp_1"/>
    <property type="match status" value="1"/>
</dbReference>
<dbReference type="InterPro" id="IPR000515">
    <property type="entry name" value="MetI-like"/>
</dbReference>
<organism evidence="9 10">
    <name type="scientific">Ruminiclostridium cellobioparum subsp. termitidis CT1112</name>
    <dbReference type="NCBI Taxonomy" id="1195236"/>
    <lineage>
        <taxon>Bacteria</taxon>
        <taxon>Bacillati</taxon>
        <taxon>Bacillota</taxon>
        <taxon>Clostridia</taxon>
        <taxon>Eubacteriales</taxon>
        <taxon>Oscillospiraceae</taxon>
        <taxon>Ruminiclostridium</taxon>
    </lineage>
</organism>
<dbReference type="InterPro" id="IPR035906">
    <property type="entry name" value="MetI-like_sf"/>
</dbReference>
<feature type="transmembrane region" description="Helical" evidence="7">
    <location>
        <begin position="163"/>
        <end position="184"/>
    </location>
</feature>
<comment type="subcellular location">
    <subcellularLocation>
        <location evidence="1 7">Cell membrane</location>
        <topology evidence="1 7">Multi-pass membrane protein</topology>
    </subcellularLocation>
</comment>
<evidence type="ECO:0000256" key="3">
    <source>
        <dbReference type="ARBA" id="ARBA00022475"/>
    </source>
</evidence>
<evidence type="ECO:0000256" key="5">
    <source>
        <dbReference type="ARBA" id="ARBA00022989"/>
    </source>
</evidence>
<name>S0FFC8_RUMCE</name>
<gene>
    <name evidence="9" type="ORF">CTER_4901</name>
</gene>
<dbReference type="eggNOG" id="COG1175">
    <property type="taxonomic scope" value="Bacteria"/>
</dbReference>
<feature type="transmembrane region" description="Helical" evidence="7">
    <location>
        <begin position="220"/>
        <end position="237"/>
    </location>
</feature>
<protein>
    <submittedName>
        <fullName evidence="9">ABC transporter, permease protein</fullName>
    </submittedName>
</protein>
<dbReference type="STRING" id="1195236.CTER_4901"/>
<evidence type="ECO:0000259" key="8">
    <source>
        <dbReference type="PROSITE" id="PS50928"/>
    </source>
</evidence>
<dbReference type="RefSeq" id="WP_004629770.1">
    <property type="nucleotide sequence ID" value="NZ_AORV01000065.1"/>
</dbReference>
<evidence type="ECO:0000313" key="10">
    <source>
        <dbReference type="Proteomes" id="UP000014155"/>
    </source>
</evidence>
<dbReference type="PANTHER" id="PTHR30193">
    <property type="entry name" value="ABC TRANSPORTER PERMEASE PROTEIN"/>
    <property type="match status" value="1"/>
</dbReference>
<keyword evidence="6 7" id="KW-0472">Membrane</keyword>
<dbReference type="AlphaFoldDB" id="S0FFC8"/>
<evidence type="ECO:0000256" key="7">
    <source>
        <dbReference type="RuleBase" id="RU363032"/>
    </source>
</evidence>
<feature type="transmembrane region" description="Helical" evidence="7">
    <location>
        <begin position="83"/>
        <end position="102"/>
    </location>
</feature>
<dbReference type="CDD" id="cd06261">
    <property type="entry name" value="TM_PBP2"/>
    <property type="match status" value="1"/>
</dbReference>